<protein>
    <submittedName>
        <fullName evidence="1">Uncharacterized protein</fullName>
    </submittedName>
</protein>
<gene>
    <name evidence="1" type="ORF">V1478_011589</name>
</gene>
<reference evidence="1 2" key="1">
    <citation type="journal article" date="2024" name="Ann. Entomol. Soc. Am.">
        <title>Genomic analyses of the southern and eastern yellowjacket wasps (Hymenoptera: Vespidae) reveal evolutionary signatures of social life.</title>
        <authorList>
            <person name="Catto M.A."/>
            <person name="Caine P.B."/>
            <person name="Orr S.E."/>
            <person name="Hunt B.G."/>
            <person name="Goodisman M.A.D."/>
        </authorList>
    </citation>
    <scope>NUCLEOTIDE SEQUENCE [LARGE SCALE GENOMIC DNA]</scope>
    <source>
        <strain evidence="1">233</strain>
        <tissue evidence="1">Head and thorax</tissue>
    </source>
</reference>
<accession>A0ABD2AH36</accession>
<proteinExistence type="predicted"/>
<name>A0ABD2AH36_VESSQ</name>
<comment type="caution">
    <text evidence="1">The sequence shown here is derived from an EMBL/GenBank/DDBJ whole genome shotgun (WGS) entry which is preliminary data.</text>
</comment>
<dbReference type="AlphaFoldDB" id="A0ABD2AH36"/>
<keyword evidence="2" id="KW-1185">Reference proteome</keyword>
<dbReference type="Proteomes" id="UP001607302">
    <property type="component" value="Unassembled WGS sequence"/>
</dbReference>
<evidence type="ECO:0000313" key="1">
    <source>
        <dbReference type="EMBL" id="KAL2719170.1"/>
    </source>
</evidence>
<organism evidence="1 2">
    <name type="scientific">Vespula squamosa</name>
    <name type="common">Southern yellow jacket</name>
    <name type="synonym">Wasp</name>
    <dbReference type="NCBI Taxonomy" id="30214"/>
    <lineage>
        <taxon>Eukaryota</taxon>
        <taxon>Metazoa</taxon>
        <taxon>Ecdysozoa</taxon>
        <taxon>Arthropoda</taxon>
        <taxon>Hexapoda</taxon>
        <taxon>Insecta</taxon>
        <taxon>Pterygota</taxon>
        <taxon>Neoptera</taxon>
        <taxon>Endopterygota</taxon>
        <taxon>Hymenoptera</taxon>
        <taxon>Apocrita</taxon>
        <taxon>Aculeata</taxon>
        <taxon>Vespoidea</taxon>
        <taxon>Vespidae</taxon>
        <taxon>Vespinae</taxon>
        <taxon>Vespula</taxon>
    </lineage>
</organism>
<dbReference type="EMBL" id="JAUDFV010000151">
    <property type="protein sequence ID" value="KAL2719170.1"/>
    <property type="molecule type" value="Genomic_DNA"/>
</dbReference>
<sequence>MHTVNYEKECQVGVGMWHFKMAASHFMYHTFNRHIIVVKWILEKRENGICSGITFSSPLL</sequence>
<evidence type="ECO:0000313" key="2">
    <source>
        <dbReference type="Proteomes" id="UP001607302"/>
    </source>
</evidence>